<protein>
    <submittedName>
        <fullName evidence="1">44153_t:CDS:1</fullName>
    </submittedName>
</protein>
<dbReference type="SUPFAM" id="SSF140996">
    <property type="entry name" value="Hermes dimerisation domain"/>
    <property type="match status" value="1"/>
</dbReference>
<organism evidence="1 2">
    <name type="scientific">Gigaspora margarita</name>
    <dbReference type="NCBI Taxonomy" id="4874"/>
    <lineage>
        <taxon>Eukaryota</taxon>
        <taxon>Fungi</taxon>
        <taxon>Fungi incertae sedis</taxon>
        <taxon>Mucoromycota</taxon>
        <taxon>Glomeromycotina</taxon>
        <taxon>Glomeromycetes</taxon>
        <taxon>Diversisporales</taxon>
        <taxon>Gigasporaceae</taxon>
        <taxon>Gigaspora</taxon>
    </lineage>
</organism>
<evidence type="ECO:0000313" key="1">
    <source>
        <dbReference type="EMBL" id="CAG8618102.1"/>
    </source>
</evidence>
<name>A0ABN7UMQ0_GIGMA</name>
<comment type="caution">
    <text evidence="1">The sequence shown here is derived from an EMBL/GenBank/DDBJ whole genome shotgun (WGS) entry which is preliminary data.</text>
</comment>
<dbReference type="Proteomes" id="UP000789901">
    <property type="component" value="Unassembled WGS sequence"/>
</dbReference>
<gene>
    <name evidence="1" type="ORF">GMARGA_LOCUS7697</name>
</gene>
<proteinExistence type="predicted"/>
<evidence type="ECO:0000313" key="2">
    <source>
        <dbReference type="Proteomes" id="UP000789901"/>
    </source>
</evidence>
<accession>A0ABN7UMQ0</accession>
<sequence length="119" mass="13793">MNKRFLHESVDFLESNSNIHDNDTSISIEFEPPPKKARKANNHYDELLLKAWIMPNIPFEVVENSLIRNLFKAHNIAYVLPSRMTLSGRLLDKEFAHAQNSIDNELKNAEYLTLELILS</sequence>
<dbReference type="EMBL" id="CAJVQB010003803">
    <property type="protein sequence ID" value="CAG8618102.1"/>
    <property type="molecule type" value="Genomic_DNA"/>
</dbReference>
<reference evidence="1 2" key="1">
    <citation type="submission" date="2021-06" db="EMBL/GenBank/DDBJ databases">
        <authorList>
            <person name="Kallberg Y."/>
            <person name="Tangrot J."/>
            <person name="Rosling A."/>
        </authorList>
    </citation>
    <scope>NUCLEOTIDE SEQUENCE [LARGE SCALE GENOMIC DNA]</scope>
    <source>
        <strain evidence="1 2">120-4 pot B 10/14</strain>
    </source>
</reference>
<keyword evidence="2" id="KW-1185">Reference proteome</keyword>